<evidence type="ECO:0000313" key="5">
    <source>
        <dbReference type="EMBL" id="MBB5685730.1"/>
    </source>
</evidence>
<gene>
    <name evidence="5" type="ORF">FHS49_001746</name>
</gene>
<keyword evidence="6" id="KW-1185">Reference proteome</keyword>
<proteinExistence type="inferred from homology"/>
<reference evidence="5 6" key="1">
    <citation type="submission" date="2020-08" db="EMBL/GenBank/DDBJ databases">
        <title>Genomic Encyclopedia of Type Strains, Phase IV (KMG-IV): sequencing the most valuable type-strain genomes for metagenomic binning, comparative biology and taxonomic classification.</title>
        <authorList>
            <person name="Goeker M."/>
        </authorList>
    </citation>
    <scope>NUCLEOTIDE SEQUENCE [LARGE SCALE GENOMIC DNA]</scope>
    <source>
        <strain evidence="5 6">DSM 25079</strain>
    </source>
</reference>
<dbReference type="EMBL" id="JACIJC010000003">
    <property type="protein sequence ID" value="MBB5685730.1"/>
    <property type="molecule type" value="Genomic_DNA"/>
</dbReference>
<dbReference type="SUPFAM" id="SSF53448">
    <property type="entry name" value="Nucleotide-diphospho-sugar transferases"/>
    <property type="match status" value="1"/>
</dbReference>
<dbReference type="AlphaFoldDB" id="A0A7W9EF59"/>
<comment type="caution">
    <text evidence="5">The sequence shown here is derived from an EMBL/GenBank/DDBJ whole genome shotgun (WGS) entry which is preliminary data.</text>
</comment>
<comment type="similarity">
    <text evidence="1">Belongs to the glycosyltransferase 2 family.</text>
</comment>
<evidence type="ECO:0000256" key="1">
    <source>
        <dbReference type="ARBA" id="ARBA00006739"/>
    </source>
</evidence>
<dbReference type="InterPro" id="IPR029044">
    <property type="entry name" value="Nucleotide-diphossugar_trans"/>
</dbReference>
<accession>A0A7W9EF59</accession>
<name>A0A7W9EF59_9SPHN</name>
<dbReference type="InterPro" id="IPR050834">
    <property type="entry name" value="Glycosyltransf_2"/>
</dbReference>
<dbReference type="GO" id="GO:0016757">
    <property type="term" value="F:glycosyltransferase activity"/>
    <property type="evidence" value="ECO:0007669"/>
    <property type="project" value="UniProtKB-KW"/>
</dbReference>
<evidence type="ECO:0000259" key="4">
    <source>
        <dbReference type="Pfam" id="PF00535"/>
    </source>
</evidence>
<keyword evidence="2 5" id="KW-0328">Glycosyltransferase</keyword>
<dbReference type="Pfam" id="PF00535">
    <property type="entry name" value="Glycos_transf_2"/>
    <property type="match status" value="1"/>
</dbReference>
<dbReference type="InterPro" id="IPR001173">
    <property type="entry name" value="Glyco_trans_2-like"/>
</dbReference>
<dbReference type="PANTHER" id="PTHR43685:SF5">
    <property type="entry name" value="GLYCOSYLTRANSFERASE EPSE-RELATED"/>
    <property type="match status" value="1"/>
</dbReference>
<dbReference type="EC" id="2.4.1.-" evidence="5"/>
<protein>
    <submittedName>
        <fullName evidence="5">Rhamnosyltransferase</fullName>
        <ecNumber evidence="5">2.4.1.-</ecNumber>
    </submittedName>
</protein>
<keyword evidence="3 5" id="KW-0808">Transferase</keyword>
<evidence type="ECO:0000313" key="6">
    <source>
        <dbReference type="Proteomes" id="UP000549617"/>
    </source>
</evidence>
<organism evidence="5 6">
    <name type="scientific">Sphingobium boeckii</name>
    <dbReference type="NCBI Taxonomy" id="1082345"/>
    <lineage>
        <taxon>Bacteria</taxon>
        <taxon>Pseudomonadati</taxon>
        <taxon>Pseudomonadota</taxon>
        <taxon>Alphaproteobacteria</taxon>
        <taxon>Sphingomonadales</taxon>
        <taxon>Sphingomonadaceae</taxon>
        <taxon>Sphingobium</taxon>
    </lineage>
</organism>
<feature type="domain" description="Glycosyltransferase 2-like" evidence="4">
    <location>
        <begin position="3"/>
        <end position="137"/>
    </location>
</feature>
<dbReference type="RefSeq" id="WP_184017490.1">
    <property type="nucleotide sequence ID" value="NZ_JACIJC010000003.1"/>
</dbReference>
<sequence length="300" mass="34379">MGVILATYNGEKFIEDQINSIISQRDISVFLYVRDDRSSDITLNIIRAFAAAHPGKIILLDNAKDRFGAACENFLSILLDVPHHKHDYFAFADQDDIWLPYKLKRAVQMLRENEASGYASNLIAFSEARGEAWVIDKAGRQRAYDHLFQSASAGCTYVLDRRAAGLIAEKIERLDGHDWKGMSHDWLCYAICRSHGLRWVIDERPGIRYRQHDQNLFGAMPGVGGMIKRLSLMREGWYRSVLLRNRAFLNPENRQEQAILDRVARLSVTDRLWLASRVGKLRREFKSRLALALAFLLGLI</sequence>
<dbReference type="Proteomes" id="UP000549617">
    <property type="component" value="Unassembled WGS sequence"/>
</dbReference>
<dbReference type="PANTHER" id="PTHR43685">
    <property type="entry name" value="GLYCOSYLTRANSFERASE"/>
    <property type="match status" value="1"/>
</dbReference>
<evidence type="ECO:0000256" key="2">
    <source>
        <dbReference type="ARBA" id="ARBA00022676"/>
    </source>
</evidence>
<evidence type="ECO:0000256" key="3">
    <source>
        <dbReference type="ARBA" id="ARBA00022679"/>
    </source>
</evidence>
<dbReference type="Gene3D" id="3.90.550.10">
    <property type="entry name" value="Spore Coat Polysaccharide Biosynthesis Protein SpsA, Chain A"/>
    <property type="match status" value="1"/>
</dbReference>